<feature type="region of interest" description="Disordered" evidence="1">
    <location>
        <begin position="113"/>
        <end position="231"/>
    </location>
</feature>
<dbReference type="EMBL" id="HG688359">
    <property type="protein sequence ID" value="CDJ35388.1"/>
    <property type="molecule type" value="Genomic_DNA"/>
</dbReference>
<feature type="compositionally biased region" description="Low complexity" evidence="1">
    <location>
        <begin position="164"/>
        <end position="189"/>
    </location>
</feature>
<sequence>MRGPPTRAPLGAPRAQRAAEGGGPLRCSSPRSPVFIRLFAGALVLLLQLAGTAAVSRARGAPQLGAPQIRGPHWAFQNPFGSCLQGRGPCLSVVAASSRQAVPFYRGPLAGGPLGAPQGRGPLDPLQEVGWGGPQDRGGPKSSLHAKGRPGGGGGVGPKKKTAQQKQQQQLLLQKQQQKQQQLQQLGGFAKHKKAKKAKEGEGGPQGTTKKTAASRGPKRGAATEGPPGAPPYLAAANLNARDLPYDMVSAEVFEVYKLFGRLCDPFLPHASLPPSSRLFLDRLFKGFTR</sequence>
<feature type="compositionally biased region" description="Low complexity" evidence="1">
    <location>
        <begin position="221"/>
        <end position="231"/>
    </location>
</feature>
<evidence type="ECO:0000313" key="3">
    <source>
        <dbReference type="Proteomes" id="UP000030744"/>
    </source>
</evidence>
<feature type="region of interest" description="Disordered" evidence="1">
    <location>
        <begin position="1"/>
        <end position="26"/>
    </location>
</feature>
<evidence type="ECO:0000313" key="2">
    <source>
        <dbReference type="EMBL" id="CDJ35388.1"/>
    </source>
</evidence>
<name>U6KIX1_9EIME</name>
<keyword evidence="3" id="KW-1185">Reference proteome</keyword>
<proteinExistence type="predicted"/>
<dbReference type="GeneID" id="25381779"/>
<evidence type="ECO:0000256" key="1">
    <source>
        <dbReference type="SAM" id="MobiDB-lite"/>
    </source>
</evidence>
<reference evidence="2" key="1">
    <citation type="submission" date="2013-10" db="EMBL/GenBank/DDBJ databases">
        <title>Genomic analysis of the causative agents of coccidiosis in chickens.</title>
        <authorList>
            <person name="Reid A.J."/>
            <person name="Blake D."/>
            <person name="Billington K."/>
            <person name="Browne H."/>
            <person name="Dunn M."/>
            <person name="Hung S."/>
            <person name="Kawahara F."/>
            <person name="Miranda-Saavedra D."/>
            <person name="Mourier T."/>
            <person name="Nagra H."/>
            <person name="Otto T.D."/>
            <person name="Rawlings N."/>
            <person name="Sanchez A."/>
            <person name="Sanders M."/>
            <person name="Subramaniam C."/>
            <person name="Tay Y."/>
            <person name="Dear P."/>
            <person name="Doerig C."/>
            <person name="Gruber A."/>
            <person name="Parkinson J."/>
            <person name="Shirley M."/>
            <person name="Wan K.L."/>
            <person name="Berriman M."/>
            <person name="Tomley F."/>
            <person name="Pain A."/>
        </authorList>
    </citation>
    <scope>NUCLEOTIDE SEQUENCE [LARGE SCALE GENOMIC DNA]</scope>
    <source>
        <strain evidence="2">Houghton</strain>
    </source>
</reference>
<reference evidence="2" key="2">
    <citation type="submission" date="2013-10" db="EMBL/GenBank/DDBJ databases">
        <authorList>
            <person name="Aslett M."/>
        </authorList>
    </citation>
    <scope>NUCLEOTIDE SEQUENCE [LARGE SCALE GENOMIC DNA]</scope>
    <source>
        <strain evidence="2">Houghton</strain>
    </source>
</reference>
<dbReference type="Proteomes" id="UP000030744">
    <property type="component" value="Unassembled WGS sequence"/>
</dbReference>
<accession>U6KIX1</accession>
<protein>
    <submittedName>
        <fullName evidence="2">Uncharacterized protein</fullName>
    </submittedName>
</protein>
<organism evidence="2 3">
    <name type="scientific">Eimeria mitis</name>
    <dbReference type="NCBI Taxonomy" id="44415"/>
    <lineage>
        <taxon>Eukaryota</taxon>
        <taxon>Sar</taxon>
        <taxon>Alveolata</taxon>
        <taxon>Apicomplexa</taxon>
        <taxon>Conoidasida</taxon>
        <taxon>Coccidia</taxon>
        <taxon>Eucoccidiorida</taxon>
        <taxon>Eimeriorina</taxon>
        <taxon>Eimeriidae</taxon>
        <taxon>Eimeria</taxon>
    </lineage>
</organism>
<gene>
    <name evidence="2" type="ORF">EMH_0072790</name>
</gene>
<dbReference type="AlphaFoldDB" id="U6KIX1"/>
<dbReference type="VEuPathDB" id="ToxoDB:EMH_0072790"/>
<dbReference type="OrthoDB" id="333502at2759"/>
<dbReference type="RefSeq" id="XP_013357949.1">
    <property type="nucleotide sequence ID" value="XM_013502495.1"/>
</dbReference>